<feature type="compositionally biased region" description="Acidic residues" evidence="1">
    <location>
        <begin position="142"/>
        <end position="151"/>
    </location>
</feature>
<dbReference type="Pfam" id="PF09428">
    <property type="entry name" value="DUF2011"/>
    <property type="match status" value="1"/>
</dbReference>
<keyword evidence="3" id="KW-1185">Reference proteome</keyword>
<dbReference type="VEuPathDB" id="FungiDB:CCM_05585"/>
<dbReference type="OMA" id="WRVIHLK"/>
<dbReference type="Proteomes" id="UP000001610">
    <property type="component" value="Unassembled WGS sequence"/>
</dbReference>
<dbReference type="OrthoDB" id="5425061at2759"/>
<sequence length="338" mass="37266">MLLRRLRELIKPCLPSLVPLGIALSASPVDKRALSEEHFNPRFSTLGTRCPLRAPTRLPGAMFEVPEAKRVRREDLRDSDQSDVDADYVVGDDAEIQARVNAQIAAALGFDDDDDEPPAPAEALRDHTSTPTQRTSSAQADGDGEAGEDQGYEFNLFSTTGSTRPAKVILENDDEDLGDGAFVRPRPLSFYMSKAPSAKAQEEYSYAAVTADTITRRSKQPPWGMAMPWKVITISATRKTKASDKSVKILTGNTEEVVKMKRPGKKKRILLRQRATAKARAVEVAAKKNAEKEESLKDKKKRLNRIKKLRKRAKEKEKKSATGGEADAVDTASDSDDE</sequence>
<proteinExistence type="predicted"/>
<protein>
    <submittedName>
        <fullName evidence="2">Uncharacterized protein</fullName>
    </submittedName>
</protein>
<dbReference type="KEGG" id="cmt:CCM_05585"/>
<reference evidence="2 3" key="1">
    <citation type="journal article" date="2011" name="Genome Biol.">
        <title>Genome sequence of the insect pathogenic fungus Cordyceps militaris, a valued traditional Chinese medicine.</title>
        <authorList>
            <person name="Zheng P."/>
            <person name="Xia Y."/>
            <person name="Xiao G."/>
            <person name="Xiong C."/>
            <person name="Hu X."/>
            <person name="Zhang S."/>
            <person name="Zheng H."/>
            <person name="Huang Y."/>
            <person name="Zhou Y."/>
            <person name="Wang S."/>
            <person name="Zhao G.P."/>
            <person name="Liu X."/>
            <person name="St Leger R.J."/>
            <person name="Wang C."/>
        </authorList>
    </citation>
    <scope>NUCLEOTIDE SEQUENCE [LARGE SCALE GENOMIC DNA]</scope>
    <source>
        <strain evidence="2 3">CM01</strain>
    </source>
</reference>
<dbReference type="RefSeq" id="XP_006670792.1">
    <property type="nucleotide sequence ID" value="XM_006670729.1"/>
</dbReference>
<gene>
    <name evidence="2" type="ORF">CCM_05585</name>
</gene>
<accession>G3JKI8</accession>
<dbReference type="InParanoid" id="G3JKI8"/>
<organism evidence="2 3">
    <name type="scientific">Cordyceps militaris (strain CM01)</name>
    <name type="common">Caterpillar fungus</name>
    <dbReference type="NCBI Taxonomy" id="983644"/>
    <lineage>
        <taxon>Eukaryota</taxon>
        <taxon>Fungi</taxon>
        <taxon>Dikarya</taxon>
        <taxon>Ascomycota</taxon>
        <taxon>Pezizomycotina</taxon>
        <taxon>Sordariomycetes</taxon>
        <taxon>Hypocreomycetidae</taxon>
        <taxon>Hypocreales</taxon>
        <taxon>Cordycipitaceae</taxon>
        <taxon>Cordyceps</taxon>
    </lineage>
</organism>
<dbReference type="HOGENOM" id="CLU_051875_1_0_1"/>
<feature type="region of interest" description="Disordered" evidence="1">
    <location>
        <begin position="110"/>
        <end position="158"/>
    </location>
</feature>
<dbReference type="InterPro" id="IPR018555">
    <property type="entry name" value="C630.06c-like"/>
</dbReference>
<feature type="compositionally biased region" description="Basic and acidic residues" evidence="1">
    <location>
        <begin position="285"/>
        <end position="297"/>
    </location>
</feature>
<feature type="region of interest" description="Disordered" evidence="1">
    <location>
        <begin position="283"/>
        <end position="338"/>
    </location>
</feature>
<dbReference type="EMBL" id="JH126402">
    <property type="protein sequence ID" value="EGX91427.1"/>
    <property type="molecule type" value="Genomic_DNA"/>
</dbReference>
<evidence type="ECO:0000313" key="3">
    <source>
        <dbReference type="Proteomes" id="UP000001610"/>
    </source>
</evidence>
<feature type="compositionally biased region" description="Basic residues" evidence="1">
    <location>
        <begin position="298"/>
        <end position="313"/>
    </location>
</feature>
<dbReference type="eggNOG" id="ENOG502SH2S">
    <property type="taxonomic scope" value="Eukaryota"/>
</dbReference>
<dbReference type="GeneID" id="18167603"/>
<evidence type="ECO:0000313" key="2">
    <source>
        <dbReference type="EMBL" id="EGX91427.1"/>
    </source>
</evidence>
<dbReference type="AlphaFoldDB" id="G3JKI8"/>
<name>G3JKI8_CORMM</name>
<evidence type="ECO:0000256" key="1">
    <source>
        <dbReference type="SAM" id="MobiDB-lite"/>
    </source>
</evidence>